<protein>
    <submittedName>
        <fullName evidence="2">Uncharacterized protein</fullName>
    </submittedName>
</protein>
<organism evidence="2 3">
    <name type="scientific">Pipistrellus kuhlii</name>
    <name type="common">Kuhl's pipistrelle</name>
    <dbReference type="NCBI Taxonomy" id="59472"/>
    <lineage>
        <taxon>Eukaryota</taxon>
        <taxon>Metazoa</taxon>
        <taxon>Chordata</taxon>
        <taxon>Craniata</taxon>
        <taxon>Vertebrata</taxon>
        <taxon>Euteleostomi</taxon>
        <taxon>Mammalia</taxon>
        <taxon>Eutheria</taxon>
        <taxon>Laurasiatheria</taxon>
        <taxon>Chiroptera</taxon>
        <taxon>Yangochiroptera</taxon>
        <taxon>Vespertilionidae</taxon>
        <taxon>Pipistrellus</taxon>
    </lineage>
</organism>
<dbReference type="Proteomes" id="UP000558488">
    <property type="component" value="Unassembled WGS sequence"/>
</dbReference>
<evidence type="ECO:0000313" key="3">
    <source>
        <dbReference type="Proteomes" id="UP000558488"/>
    </source>
</evidence>
<feature type="compositionally biased region" description="Low complexity" evidence="1">
    <location>
        <begin position="84"/>
        <end position="95"/>
    </location>
</feature>
<comment type="caution">
    <text evidence="2">The sequence shown here is derived from an EMBL/GenBank/DDBJ whole genome shotgun (WGS) entry which is preliminary data.</text>
</comment>
<reference evidence="2 3" key="1">
    <citation type="journal article" date="2020" name="Nature">
        <title>Six reference-quality genomes reveal evolution of bat adaptations.</title>
        <authorList>
            <person name="Jebb D."/>
            <person name="Huang Z."/>
            <person name="Pippel M."/>
            <person name="Hughes G.M."/>
            <person name="Lavrichenko K."/>
            <person name="Devanna P."/>
            <person name="Winkler S."/>
            <person name="Jermiin L.S."/>
            <person name="Skirmuntt E.C."/>
            <person name="Katzourakis A."/>
            <person name="Burkitt-Gray L."/>
            <person name="Ray D.A."/>
            <person name="Sullivan K.A.M."/>
            <person name="Roscito J.G."/>
            <person name="Kirilenko B.M."/>
            <person name="Davalos L.M."/>
            <person name="Corthals A.P."/>
            <person name="Power M.L."/>
            <person name="Jones G."/>
            <person name="Ransome R.D."/>
            <person name="Dechmann D.K.N."/>
            <person name="Locatelli A.G."/>
            <person name="Puechmaille S.J."/>
            <person name="Fedrigo O."/>
            <person name="Jarvis E.D."/>
            <person name="Hiller M."/>
            <person name="Vernes S.C."/>
            <person name="Myers E.W."/>
            <person name="Teeling E.C."/>
        </authorList>
    </citation>
    <scope>NUCLEOTIDE SEQUENCE [LARGE SCALE GENOMIC DNA]</scope>
    <source>
        <strain evidence="2">MPipKuh1</strain>
        <tissue evidence="2">Flight muscle</tissue>
    </source>
</reference>
<feature type="compositionally biased region" description="Low complexity" evidence="1">
    <location>
        <begin position="37"/>
        <end position="49"/>
    </location>
</feature>
<proteinExistence type="predicted"/>
<sequence>MPWLCRRLSPWGQVPRPSGKVQAGGRPLVSPIPQGPSPAAAQLPPLQAGPTPPTPTSQVDAHTAPKRGPARLCRAHPHAHAHTGTHLPHACLPTEGEGRRAAGRPGPPASPHPTPHPAVESHGPPPAPITKQHNNRLSEFR</sequence>
<evidence type="ECO:0000256" key="1">
    <source>
        <dbReference type="SAM" id="MobiDB-lite"/>
    </source>
</evidence>
<evidence type="ECO:0000313" key="2">
    <source>
        <dbReference type="EMBL" id="KAF6276910.1"/>
    </source>
</evidence>
<feature type="compositionally biased region" description="Basic residues" evidence="1">
    <location>
        <begin position="64"/>
        <end position="83"/>
    </location>
</feature>
<keyword evidence="3" id="KW-1185">Reference proteome</keyword>
<name>A0A7J7RL09_PIPKU</name>
<accession>A0A7J7RL09</accession>
<dbReference type="AlphaFoldDB" id="A0A7J7RL09"/>
<feature type="region of interest" description="Disordered" evidence="1">
    <location>
        <begin position="1"/>
        <end position="141"/>
    </location>
</feature>
<dbReference type="EMBL" id="JACAGB010000070">
    <property type="protein sequence ID" value="KAF6276910.1"/>
    <property type="molecule type" value="Genomic_DNA"/>
</dbReference>
<gene>
    <name evidence="2" type="ORF">mPipKuh1_010525</name>
</gene>
<feature type="compositionally biased region" description="Pro residues" evidence="1">
    <location>
        <begin position="105"/>
        <end position="116"/>
    </location>
</feature>